<dbReference type="AlphaFoldDB" id="A0A314YS30"/>
<sequence length="123" mass="13783">MAIQCLQMVPQMVIPCPQIVYLYHQMDIQLTERYSSEAKENDENSSVEVGAEKKKIDGEPQEEQPVDNVKTHPEIEENPIDTDTVPGDMVVAKETSNLVVEENPSKCWGDYSDSEAEVIEVAS</sequence>
<organism evidence="2 3">
    <name type="scientific">Prunus yedoensis var. nudiflora</name>
    <dbReference type="NCBI Taxonomy" id="2094558"/>
    <lineage>
        <taxon>Eukaryota</taxon>
        <taxon>Viridiplantae</taxon>
        <taxon>Streptophyta</taxon>
        <taxon>Embryophyta</taxon>
        <taxon>Tracheophyta</taxon>
        <taxon>Spermatophyta</taxon>
        <taxon>Magnoliopsida</taxon>
        <taxon>eudicotyledons</taxon>
        <taxon>Gunneridae</taxon>
        <taxon>Pentapetalae</taxon>
        <taxon>rosids</taxon>
        <taxon>fabids</taxon>
        <taxon>Rosales</taxon>
        <taxon>Rosaceae</taxon>
        <taxon>Amygdaloideae</taxon>
        <taxon>Amygdaleae</taxon>
        <taxon>Prunus</taxon>
    </lineage>
</organism>
<gene>
    <name evidence="2" type="ORF">Pyn_30851</name>
</gene>
<evidence type="ECO:0000313" key="2">
    <source>
        <dbReference type="EMBL" id="PQQ07578.1"/>
    </source>
</evidence>
<dbReference type="Proteomes" id="UP000250321">
    <property type="component" value="Unassembled WGS sequence"/>
</dbReference>
<evidence type="ECO:0000256" key="1">
    <source>
        <dbReference type="SAM" id="MobiDB-lite"/>
    </source>
</evidence>
<accession>A0A314YS30</accession>
<evidence type="ECO:0000313" key="3">
    <source>
        <dbReference type="Proteomes" id="UP000250321"/>
    </source>
</evidence>
<proteinExistence type="predicted"/>
<feature type="region of interest" description="Disordered" evidence="1">
    <location>
        <begin position="34"/>
        <end position="88"/>
    </location>
</feature>
<protein>
    <submittedName>
        <fullName evidence="2">Protein TSS</fullName>
    </submittedName>
</protein>
<reference evidence="2 3" key="1">
    <citation type="submission" date="2018-02" db="EMBL/GenBank/DDBJ databases">
        <title>Draft genome of wild Prunus yedoensis var. nudiflora.</title>
        <authorList>
            <person name="Baek S."/>
            <person name="Kim J.-H."/>
            <person name="Choi K."/>
            <person name="Kim G.-B."/>
            <person name="Cho A."/>
            <person name="Jang H."/>
            <person name="Shin C.-H."/>
            <person name="Yu H.-J."/>
            <person name="Mun J.-H."/>
        </authorList>
    </citation>
    <scope>NUCLEOTIDE SEQUENCE [LARGE SCALE GENOMIC DNA]</scope>
    <source>
        <strain evidence="3">cv. Jeju island</strain>
        <tissue evidence="2">Leaf</tissue>
    </source>
</reference>
<keyword evidence="3" id="KW-1185">Reference proteome</keyword>
<comment type="caution">
    <text evidence="2">The sequence shown here is derived from an EMBL/GenBank/DDBJ whole genome shotgun (WGS) entry which is preliminary data.</text>
</comment>
<name>A0A314YS30_PRUYE</name>
<dbReference type="EMBL" id="PJQY01000847">
    <property type="protein sequence ID" value="PQQ07578.1"/>
    <property type="molecule type" value="Genomic_DNA"/>
</dbReference>